<dbReference type="Gene3D" id="3.50.50.60">
    <property type="entry name" value="FAD/NAD(P)-binding domain"/>
    <property type="match status" value="1"/>
</dbReference>
<sequence length="389" mass="41759">MKILIVGGGIAGSALALALHRAGLTGEVAEARPDTGDTGGAFLTLAPNGVNALRALGLGDVPAAAGGFELSGLDFRNARGRRIGELPGEHDQQRYGARGVVLRRSRLRAALVDRARAAGVAYTFDARLERLDEHTGGVRAVFADGRVVDADIVIGADGVWSTVRRLTWPDAPTPAYTGIVDCGGWTAMSLPDTARQQMVFGRRAFFGYAAHDGLVYWFTNVPHRREPRRGELDRLDQARWMADIRALHDGDPAPVPAILAAAESSLGAWPVYDLRSLDAWHTSRVCLVGDAAHAASPSSGQGASLAVEDAAVLAGCLRDRAEPVVAFDDFVTRRRDRAEAIVRMGRRIGDRKITSAAGNLFRDLMLPTFLKMGAKAGQEQYAYRVDAQR</sequence>
<dbReference type="Proteomes" id="UP000680866">
    <property type="component" value="Chromosome"/>
</dbReference>
<dbReference type="PANTHER" id="PTHR13789">
    <property type="entry name" value="MONOOXYGENASE"/>
    <property type="match status" value="1"/>
</dbReference>
<dbReference type="GO" id="GO:0071949">
    <property type="term" value="F:FAD binding"/>
    <property type="evidence" value="ECO:0007669"/>
    <property type="project" value="InterPro"/>
</dbReference>
<dbReference type="InterPro" id="IPR002938">
    <property type="entry name" value="FAD-bd"/>
</dbReference>
<gene>
    <name evidence="4" type="ORF">Prubr_17410</name>
</gene>
<dbReference type="Pfam" id="PF01494">
    <property type="entry name" value="FAD_binding_3"/>
    <property type="match status" value="1"/>
</dbReference>
<feature type="domain" description="FAD-binding" evidence="3">
    <location>
        <begin position="2"/>
        <end position="343"/>
    </location>
</feature>
<accession>A0A810MVZ0</accession>
<proteinExistence type="predicted"/>
<dbReference type="GO" id="GO:0004497">
    <property type="term" value="F:monooxygenase activity"/>
    <property type="evidence" value="ECO:0007669"/>
    <property type="project" value="UniProtKB-KW"/>
</dbReference>
<name>A0A810MVZ0_9ACTN</name>
<evidence type="ECO:0000256" key="1">
    <source>
        <dbReference type="ARBA" id="ARBA00023002"/>
    </source>
</evidence>
<keyword evidence="1" id="KW-0560">Oxidoreductase</keyword>
<dbReference type="AlphaFoldDB" id="A0A810MVZ0"/>
<dbReference type="KEGG" id="pry:Prubr_17410"/>
<evidence type="ECO:0000259" key="3">
    <source>
        <dbReference type="Pfam" id="PF01494"/>
    </source>
</evidence>
<organism evidence="4 5">
    <name type="scientific">Polymorphospora rubra</name>
    <dbReference type="NCBI Taxonomy" id="338584"/>
    <lineage>
        <taxon>Bacteria</taxon>
        <taxon>Bacillati</taxon>
        <taxon>Actinomycetota</taxon>
        <taxon>Actinomycetes</taxon>
        <taxon>Micromonosporales</taxon>
        <taxon>Micromonosporaceae</taxon>
        <taxon>Polymorphospora</taxon>
    </lineage>
</organism>
<dbReference type="SUPFAM" id="SSF51905">
    <property type="entry name" value="FAD/NAD(P)-binding domain"/>
    <property type="match status" value="1"/>
</dbReference>
<dbReference type="EMBL" id="AP023359">
    <property type="protein sequence ID" value="BCJ64720.1"/>
    <property type="molecule type" value="Genomic_DNA"/>
</dbReference>
<evidence type="ECO:0000313" key="5">
    <source>
        <dbReference type="Proteomes" id="UP000680866"/>
    </source>
</evidence>
<keyword evidence="2" id="KW-0503">Monooxygenase</keyword>
<dbReference type="PANTHER" id="PTHR13789:SF309">
    <property type="entry name" value="PUTATIVE (AFU_ORTHOLOGUE AFUA_6G14510)-RELATED"/>
    <property type="match status" value="1"/>
</dbReference>
<dbReference type="PRINTS" id="PR00420">
    <property type="entry name" value="RNGMNOXGNASE"/>
</dbReference>
<keyword evidence="5" id="KW-1185">Reference proteome</keyword>
<reference evidence="4" key="1">
    <citation type="submission" date="2020-08" db="EMBL/GenBank/DDBJ databases">
        <title>Whole genome shotgun sequence of Polymorphospora rubra NBRC 101157.</title>
        <authorList>
            <person name="Komaki H."/>
            <person name="Tamura T."/>
        </authorList>
    </citation>
    <scope>NUCLEOTIDE SEQUENCE</scope>
    <source>
        <strain evidence="4">NBRC 101157</strain>
    </source>
</reference>
<protein>
    <submittedName>
        <fullName evidence="4">FAD-dependent oxidoreductase</fullName>
    </submittedName>
</protein>
<dbReference type="InterPro" id="IPR050493">
    <property type="entry name" value="FAD-dep_Monooxygenase_BioMet"/>
</dbReference>
<evidence type="ECO:0000256" key="2">
    <source>
        <dbReference type="ARBA" id="ARBA00023033"/>
    </source>
</evidence>
<dbReference type="RefSeq" id="WP_212823466.1">
    <property type="nucleotide sequence ID" value="NZ_AP023359.1"/>
</dbReference>
<dbReference type="InterPro" id="IPR036188">
    <property type="entry name" value="FAD/NAD-bd_sf"/>
</dbReference>
<evidence type="ECO:0000313" key="4">
    <source>
        <dbReference type="EMBL" id="BCJ64720.1"/>
    </source>
</evidence>